<proteinExistence type="predicted"/>
<dbReference type="Pfam" id="PF09782">
    <property type="entry name" value="NDUF_B6"/>
    <property type="match status" value="1"/>
</dbReference>
<evidence type="ECO:0000313" key="1">
    <source>
        <dbReference type="EMBL" id="TNN19991.1"/>
    </source>
</evidence>
<name>A0A4Z2DTV9_SCHJA</name>
<accession>A0A4Z2DTV9</accession>
<dbReference type="OrthoDB" id="5824032at2759"/>
<evidence type="ECO:0000313" key="2">
    <source>
        <dbReference type="Proteomes" id="UP000311919"/>
    </source>
</evidence>
<dbReference type="PANTHER" id="PTHR21106:SF2">
    <property type="entry name" value="NADH DEHYDROGENASE [UBIQUINONE] 1 BETA SUBCOMPLEX SUBUNIT 6"/>
    <property type="match status" value="1"/>
</dbReference>
<dbReference type="Proteomes" id="UP000311919">
    <property type="component" value="Unassembled WGS sequence"/>
</dbReference>
<dbReference type="InterPro" id="IPR019174">
    <property type="entry name" value="NADH_DH_b-subcmplx_su6"/>
</dbReference>
<protein>
    <submittedName>
        <fullName evidence="1">Uncharacterized protein</fullName>
    </submittedName>
</protein>
<dbReference type="AlphaFoldDB" id="A0A4Z2DTV9"/>
<keyword evidence="2" id="KW-1185">Reference proteome</keyword>
<dbReference type="GO" id="GO:0005739">
    <property type="term" value="C:mitochondrion"/>
    <property type="evidence" value="ECO:0007669"/>
    <property type="project" value="GOC"/>
</dbReference>
<comment type="caution">
    <text evidence="1">The sequence shown here is derived from an EMBL/GenBank/DDBJ whole genome shotgun (WGS) entry which is preliminary data.</text>
</comment>
<sequence>MITNPTETPPKIDPEVLDIQKKIYRELLIKQACVKRGSEFFPVTLEPYQFERHRLAQPFTNKDRAARRQYLEDQLLSDREPVNIPEWNRVNIFRRMYRKPFDAMTNLIRPLVGDQYSRYFRYTMPKITGMLLFSWFLWYHVKYHDNWEKHAKSLKSGAYRGSIWPGEPGYPDRWKEVDDFGMEGFNRRTAFLGEKLVTSGS</sequence>
<dbReference type="STRING" id="6182.A0A4Z2DTV9"/>
<organism evidence="1 2">
    <name type="scientific">Schistosoma japonicum</name>
    <name type="common">Blood fluke</name>
    <dbReference type="NCBI Taxonomy" id="6182"/>
    <lineage>
        <taxon>Eukaryota</taxon>
        <taxon>Metazoa</taxon>
        <taxon>Spiralia</taxon>
        <taxon>Lophotrochozoa</taxon>
        <taxon>Platyhelminthes</taxon>
        <taxon>Trematoda</taxon>
        <taxon>Digenea</taxon>
        <taxon>Strigeidida</taxon>
        <taxon>Schistosomatoidea</taxon>
        <taxon>Schistosomatidae</taxon>
        <taxon>Schistosoma</taxon>
    </lineage>
</organism>
<dbReference type="PANTHER" id="PTHR21106">
    <property type="entry name" value="NADH DEHYDROGENASE [UBIQUINONE] 1 BETA SUBCOMPLEX SUBUNIT 6"/>
    <property type="match status" value="1"/>
</dbReference>
<dbReference type="GO" id="GO:0006120">
    <property type="term" value="P:mitochondrial electron transport, NADH to ubiquinone"/>
    <property type="evidence" value="ECO:0007669"/>
    <property type="project" value="InterPro"/>
</dbReference>
<dbReference type="EMBL" id="SKCS01000037">
    <property type="protein sequence ID" value="TNN19991.1"/>
    <property type="molecule type" value="Genomic_DNA"/>
</dbReference>
<gene>
    <name evidence="1" type="ORF">EWB00_005660</name>
</gene>
<reference evidence="1 2" key="1">
    <citation type="submission" date="2019-03" db="EMBL/GenBank/DDBJ databases">
        <title>An improved genome assembly of the fluke Schistosoma japonicum.</title>
        <authorList>
            <person name="Hu W."/>
            <person name="Luo F."/>
            <person name="Yin M."/>
            <person name="Mo X."/>
            <person name="Sun C."/>
            <person name="Wu Q."/>
            <person name="Zhu B."/>
            <person name="Xiang M."/>
            <person name="Wang J."/>
            <person name="Wang Y."/>
            <person name="Zhang T."/>
            <person name="Xu B."/>
            <person name="Zheng H."/>
            <person name="Feng Z."/>
        </authorList>
    </citation>
    <scope>NUCLEOTIDE SEQUENCE [LARGE SCALE GENOMIC DNA]</scope>
    <source>
        <strain evidence="1">HuSjv2</strain>
        <tissue evidence="1">Worms</tissue>
    </source>
</reference>